<reference evidence="3 4" key="1">
    <citation type="submission" date="2019-01" db="EMBL/GenBank/DDBJ databases">
        <title>Draft genome sequence of Psathyrella aberdarensis IHI B618.</title>
        <authorList>
            <person name="Buettner E."/>
            <person name="Kellner H."/>
        </authorList>
    </citation>
    <scope>NUCLEOTIDE SEQUENCE [LARGE SCALE GENOMIC DNA]</scope>
    <source>
        <strain evidence="3 4">IHI B618</strain>
    </source>
</reference>
<accession>A0A4Q2CZM0</accession>
<dbReference type="AlphaFoldDB" id="A0A4Q2CZM0"/>
<evidence type="ECO:0000256" key="1">
    <source>
        <dbReference type="SAM" id="MobiDB-lite"/>
    </source>
</evidence>
<dbReference type="OrthoDB" id="5592585at2759"/>
<evidence type="ECO:0000259" key="2">
    <source>
        <dbReference type="Pfam" id="PF17667"/>
    </source>
</evidence>
<gene>
    <name evidence="3" type="ORF">EST38_g13563</name>
</gene>
<dbReference type="EMBL" id="SDEE01001306">
    <property type="protein sequence ID" value="RXW12293.1"/>
    <property type="molecule type" value="Genomic_DNA"/>
</dbReference>
<feature type="compositionally biased region" description="Low complexity" evidence="1">
    <location>
        <begin position="282"/>
        <end position="294"/>
    </location>
</feature>
<evidence type="ECO:0000313" key="4">
    <source>
        <dbReference type="Proteomes" id="UP000290288"/>
    </source>
</evidence>
<name>A0A4Q2CZM0_9AGAR</name>
<sequence>MREQRNIELGEEIKGRWLGPVPLKEFLLEFLPLPKDAPAKKEICFKYIAAAGSKAQIAARFVEAANKAALPRLSFVNTATSGKSSYDSEKLGPDVTAVSDATRIRYGGSPDEGEERKTYVDFGYSDLIVEVKGKKTDDAFNDLPATTQDAKEVDEQEEVNESEESAKEVEVEDQETVKGNRTKKALKKSEPLPFERDTNAACATRGQLATYTAAQSGAQFRTHSFSLFIFGPCARLIRWDRSCALVSERFEYGKSPNNYLADFLHRYSLLDDKGRGKDPTLSGSPSSAGSQAGGKVAPVAPGECPPGMEEELHSSNALNPKKGPRKTELRRILIPDRDNPEAVHPHIISYPLPFVARSPFGRATRPFLAYNPATDRIVFVKDYWRSTTLGISKEGDIYKKLKDNNVRHVPPFGHGNDIPGQQTIDLSKYKWVTEVPDTLQHYRMSLKVVGDSLKDFPSTKILVSAVADAMEGEQPDPIVPIYLLNIVLL</sequence>
<proteinExistence type="predicted"/>
<feature type="compositionally biased region" description="Acidic residues" evidence="1">
    <location>
        <begin position="152"/>
        <end position="163"/>
    </location>
</feature>
<comment type="caution">
    <text evidence="3">The sequence shown here is derived from an EMBL/GenBank/DDBJ whole genome shotgun (WGS) entry which is preliminary data.</text>
</comment>
<feature type="domain" description="Fungal-type protein kinase" evidence="2">
    <location>
        <begin position="221"/>
        <end position="420"/>
    </location>
</feature>
<keyword evidence="4" id="KW-1185">Reference proteome</keyword>
<feature type="region of interest" description="Disordered" evidence="1">
    <location>
        <begin position="140"/>
        <end position="187"/>
    </location>
</feature>
<protein>
    <recommendedName>
        <fullName evidence="2">Fungal-type protein kinase domain-containing protein</fullName>
    </recommendedName>
</protein>
<organism evidence="3 4">
    <name type="scientific">Candolleomyces aberdarensis</name>
    <dbReference type="NCBI Taxonomy" id="2316362"/>
    <lineage>
        <taxon>Eukaryota</taxon>
        <taxon>Fungi</taxon>
        <taxon>Dikarya</taxon>
        <taxon>Basidiomycota</taxon>
        <taxon>Agaricomycotina</taxon>
        <taxon>Agaricomycetes</taxon>
        <taxon>Agaricomycetidae</taxon>
        <taxon>Agaricales</taxon>
        <taxon>Agaricineae</taxon>
        <taxon>Psathyrellaceae</taxon>
        <taxon>Candolleomyces</taxon>
    </lineage>
</organism>
<dbReference type="InterPro" id="IPR040976">
    <property type="entry name" value="Pkinase_fungal"/>
</dbReference>
<dbReference type="Pfam" id="PF17667">
    <property type="entry name" value="Pkinase_fungal"/>
    <property type="match status" value="1"/>
</dbReference>
<evidence type="ECO:0000313" key="3">
    <source>
        <dbReference type="EMBL" id="RXW12293.1"/>
    </source>
</evidence>
<dbReference type="Proteomes" id="UP000290288">
    <property type="component" value="Unassembled WGS sequence"/>
</dbReference>
<feature type="region of interest" description="Disordered" evidence="1">
    <location>
        <begin position="275"/>
        <end position="326"/>
    </location>
</feature>